<dbReference type="PROSITE" id="PS50088">
    <property type="entry name" value="ANK_REPEAT"/>
    <property type="match status" value="3"/>
</dbReference>
<dbReference type="SUPFAM" id="SSF48403">
    <property type="entry name" value="Ankyrin repeat"/>
    <property type="match status" value="2"/>
</dbReference>
<evidence type="ECO:0000256" key="2">
    <source>
        <dbReference type="ARBA" id="ARBA00023043"/>
    </source>
</evidence>
<name>A0AAV3Y3F5_9GAST</name>
<evidence type="ECO:0000313" key="4">
    <source>
        <dbReference type="EMBL" id="GFN77518.1"/>
    </source>
</evidence>
<feature type="repeat" description="ANK" evidence="3">
    <location>
        <begin position="214"/>
        <end position="253"/>
    </location>
</feature>
<dbReference type="EMBL" id="BLXT01000492">
    <property type="protein sequence ID" value="GFN77518.1"/>
    <property type="molecule type" value="Genomic_DNA"/>
</dbReference>
<dbReference type="InterPro" id="IPR036770">
    <property type="entry name" value="Ankyrin_rpt-contain_sf"/>
</dbReference>
<keyword evidence="1" id="KW-0677">Repeat</keyword>
<dbReference type="Pfam" id="PF12796">
    <property type="entry name" value="Ank_2"/>
    <property type="match status" value="2"/>
</dbReference>
<dbReference type="PANTHER" id="PTHR24126">
    <property type="entry name" value="ANKYRIN REPEAT, PH AND SEC7 DOMAIN CONTAINING PROTEIN SECG-RELATED"/>
    <property type="match status" value="1"/>
</dbReference>
<dbReference type="PROSITE" id="PS50297">
    <property type="entry name" value="ANK_REP_REGION"/>
    <property type="match status" value="2"/>
</dbReference>
<feature type="repeat" description="ANK" evidence="3">
    <location>
        <begin position="284"/>
        <end position="316"/>
    </location>
</feature>
<dbReference type="Pfam" id="PF00023">
    <property type="entry name" value="Ank"/>
    <property type="match status" value="1"/>
</dbReference>
<evidence type="ECO:0000256" key="1">
    <source>
        <dbReference type="ARBA" id="ARBA00022737"/>
    </source>
</evidence>
<organism evidence="4 5">
    <name type="scientific">Plakobranchus ocellatus</name>
    <dbReference type="NCBI Taxonomy" id="259542"/>
    <lineage>
        <taxon>Eukaryota</taxon>
        <taxon>Metazoa</taxon>
        <taxon>Spiralia</taxon>
        <taxon>Lophotrochozoa</taxon>
        <taxon>Mollusca</taxon>
        <taxon>Gastropoda</taxon>
        <taxon>Heterobranchia</taxon>
        <taxon>Euthyneura</taxon>
        <taxon>Panpulmonata</taxon>
        <taxon>Sacoglossa</taxon>
        <taxon>Placobranchoidea</taxon>
        <taxon>Plakobranchidae</taxon>
        <taxon>Plakobranchus</taxon>
    </lineage>
</organism>
<accession>A0AAV3Y3F5</accession>
<keyword evidence="5" id="KW-1185">Reference proteome</keyword>
<dbReference type="SMART" id="SM00248">
    <property type="entry name" value="ANK"/>
    <property type="match status" value="8"/>
</dbReference>
<protein>
    <submittedName>
        <fullName evidence="4">Ankyrin</fullName>
    </submittedName>
</protein>
<reference evidence="4 5" key="1">
    <citation type="journal article" date="2021" name="Elife">
        <title>Chloroplast acquisition without the gene transfer in kleptoplastic sea slugs, Plakobranchus ocellatus.</title>
        <authorList>
            <person name="Maeda T."/>
            <person name="Takahashi S."/>
            <person name="Yoshida T."/>
            <person name="Shimamura S."/>
            <person name="Takaki Y."/>
            <person name="Nagai Y."/>
            <person name="Toyoda A."/>
            <person name="Suzuki Y."/>
            <person name="Arimoto A."/>
            <person name="Ishii H."/>
            <person name="Satoh N."/>
            <person name="Nishiyama T."/>
            <person name="Hasebe M."/>
            <person name="Maruyama T."/>
            <person name="Minagawa J."/>
            <person name="Obokata J."/>
            <person name="Shigenobu S."/>
        </authorList>
    </citation>
    <scope>NUCLEOTIDE SEQUENCE [LARGE SCALE GENOMIC DNA]</scope>
</reference>
<evidence type="ECO:0000256" key="3">
    <source>
        <dbReference type="PROSITE-ProRule" id="PRU00023"/>
    </source>
</evidence>
<dbReference type="AlphaFoldDB" id="A0AAV3Y3F5"/>
<dbReference type="InterPro" id="IPR002110">
    <property type="entry name" value="Ankyrin_rpt"/>
</dbReference>
<proteinExistence type="predicted"/>
<comment type="caution">
    <text evidence="4">The sequence shown here is derived from an EMBL/GenBank/DDBJ whole genome shotgun (WGS) entry which is preliminary data.</text>
</comment>
<gene>
    <name evidence="4" type="ORF">PoB_000402400</name>
</gene>
<keyword evidence="2 3" id="KW-0040">ANK repeat</keyword>
<dbReference type="Proteomes" id="UP000735302">
    <property type="component" value="Unassembled WGS sequence"/>
</dbReference>
<dbReference type="Gene3D" id="1.25.40.20">
    <property type="entry name" value="Ankyrin repeat-containing domain"/>
    <property type="match status" value="3"/>
</dbReference>
<sequence>MSDERANIKKKNKTALNNVTVNHPHSLTPPAQSRTVQIDSFQLGDLYIKKLLAALKNEDLREVDRLLDLKQGENLFFLSLYLVEILAEVCRAGLESCVVKWIMSTTNLDPETSQTLLEPFIMSGSIESVEALLIRGADLNLHCSSRRNVLVIALWFLKEIDRRKMVKFLVEKGANVNRSHSTYSPLVAATMKQTDVVSYLLQKGADVNEVGDNRGNTPLTAALYYGECRSSTRCCSIIETLLSAGADPNKPNKKGETALHLADDTEISSLLIQAGADLEARNDLGRTPLLVAASSDRTDVIKVLKNYGADMAAVDNKGNSALHLMVKESDEPREETLRLFAFQCNQINYNGMTPLMLAAWRRCTKAVRFLLDLGADPNIVKYESREPQTALSVLLDKIYGTSFGQVDELLLACTEKLITRNSMTGLPRCSCYFFKMIFLDQRRLVQIMVTHGMAPLCENTRTISRIDDISSVRLRDILGKLSPLAAALVSNRLAIAQYLTENWFLTPADLVGSLKLRHLRSRLEWQFQDDGLRFMDENLSQPMSLLKLSFVAVSAQLGGVAGREERVNQTPLPNILKDKLLFRRENFPMDLTD</sequence>
<evidence type="ECO:0000313" key="5">
    <source>
        <dbReference type="Proteomes" id="UP000735302"/>
    </source>
</evidence>
<feature type="repeat" description="ANK" evidence="3">
    <location>
        <begin position="350"/>
        <end position="382"/>
    </location>
</feature>